<organism evidence="3 4">
    <name type="scientific">Nitzschia inconspicua</name>
    <dbReference type="NCBI Taxonomy" id="303405"/>
    <lineage>
        <taxon>Eukaryota</taxon>
        <taxon>Sar</taxon>
        <taxon>Stramenopiles</taxon>
        <taxon>Ochrophyta</taxon>
        <taxon>Bacillariophyta</taxon>
        <taxon>Bacillariophyceae</taxon>
        <taxon>Bacillariophycidae</taxon>
        <taxon>Bacillariales</taxon>
        <taxon>Bacillariaceae</taxon>
        <taxon>Nitzschia</taxon>
    </lineage>
</organism>
<evidence type="ECO:0000256" key="1">
    <source>
        <dbReference type="SAM" id="MobiDB-lite"/>
    </source>
</evidence>
<proteinExistence type="predicted"/>
<feature type="region of interest" description="Disordered" evidence="1">
    <location>
        <begin position="767"/>
        <end position="789"/>
    </location>
</feature>
<reference evidence="3" key="1">
    <citation type="journal article" date="2021" name="Sci. Rep.">
        <title>Diploid genomic architecture of Nitzschia inconspicua, an elite biomass production diatom.</title>
        <authorList>
            <person name="Oliver A."/>
            <person name="Podell S."/>
            <person name="Pinowska A."/>
            <person name="Traller J.C."/>
            <person name="Smith S.R."/>
            <person name="McClure R."/>
            <person name="Beliaev A."/>
            <person name="Bohutskyi P."/>
            <person name="Hill E.A."/>
            <person name="Rabines A."/>
            <person name="Zheng H."/>
            <person name="Allen L.Z."/>
            <person name="Kuo A."/>
            <person name="Grigoriev I.V."/>
            <person name="Allen A.E."/>
            <person name="Hazlebeck D."/>
            <person name="Allen E.E."/>
        </authorList>
    </citation>
    <scope>NUCLEOTIDE SEQUENCE</scope>
    <source>
        <strain evidence="3">Hildebrandi</strain>
    </source>
</reference>
<feature type="compositionally biased region" description="Polar residues" evidence="1">
    <location>
        <begin position="1274"/>
        <end position="1292"/>
    </location>
</feature>
<feature type="region of interest" description="Disordered" evidence="1">
    <location>
        <begin position="806"/>
        <end position="1199"/>
    </location>
</feature>
<feature type="compositionally biased region" description="Basic and acidic residues" evidence="1">
    <location>
        <begin position="1183"/>
        <end position="1194"/>
    </location>
</feature>
<keyword evidence="2" id="KW-0472">Membrane</keyword>
<feature type="region of interest" description="Disordered" evidence="1">
    <location>
        <begin position="1243"/>
        <end position="1296"/>
    </location>
</feature>
<feature type="compositionally biased region" description="Basic and acidic residues" evidence="1">
    <location>
        <begin position="900"/>
        <end position="909"/>
    </location>
</feature>
<keyword evidence="4" id="KW-1185">Reference proteome</keyword>
<evidence type="ECO:0000313" key="4">
    <source>
        <dbReference type="Proteomes" id="UP000693970"/>
    </source>
</evidence>
<evidence type="ECO:0000256" key="2">
    <source>
        <dbReference type="SAM" id="Phobius"/>
    </source>
</evidence>
<feature type="region of interest" description="Disordered" evidence="1">
    <location>
        <begin position="242"/>
        <end position="262"/>
    </location>
</feature>
<protein>
    <submittedName>
        <fullName evidence="3">Uncharacterized protein</fullName>
    </submittedName>
</protein>
<feature type="compositionally biased region" description="Polar residues" evidence="1">
    <location>
        <begin position="476"/>
        <end position="491"/>
    </location>
</feature>
<feature type="compositionally biased region" description="Polar residues" evidence="1">
    <location>
        <begin position="1063"/>
        <end position="1079"/>
    </location>
</feature>
<dbReference type="Proteomes" id="UP000693970">
    <property type="component" value="Unassembled WGS sequence"/>
</dbReference>
<feature type="compositionally biased region" description="Basic and acidic residues" evidence="1">
    <location>
        <begin position="1148"/>
        <end position="1166"/>
    </location>
</feature>
<feature type="compositionally biased region" description="Basic residues" evidence="1">
    <location>
        <begin position="1047"/>
        <end position="1061"/>
    </location>
</feature>
<feature type="region of interest" description="Disordered" evidence="1">
    <location>
        <begin position="312"/>
        <end position="620"/>
    </location>
</feature>
<reference evidence="3" key="2">
    <citation type="submission" date="2021-04" db="EMBL/GenBank/DDBJ databases">
        <authorList>
            <person name="Podell S."/>
        </authorList>
    </citation>
    <scope>NUCLEOTIDE SEQUENCE</scope>
    <source>
        <strain evidence="3">Hildebrandi</strain>
    </source>
</reference>
<feature type="compositionally biased region" description="Polar residues" evidence="1">
    <location>
        <begin position="515"/>
        <end position="569"/>
    </location>
</feature>
<feature type="transmembrane region" description="Helical" evidence="2">
    <location>
        <begin position="1337"/>
        <end position="1358"/>
    </location>
</feature>
<dbReference type="EMBL" id="JAGRRH010000007">
    <property type="protein sequence ID" value="KAG7367603.1"/>
    <property type="molecule type" value="Genomic_DNA"/>
</dbReference>
<feature type="compositionally biased region" description="Polar residues" evidence="1">
    <location>
        <begin position="807"/>
        <end position="819"/>
    </location>
</feature>
<keyword evidence="2" id="KW-0812">Transmembrane</keyword>
<sequence>MHYNVCKQKGDTKPPAETWEEGQAKPHPNRAWARTEAGKKSRARTNARAEFNRRNPPPVEPPTREALLSSILVSEDFPFRLKRNYVSQHQYGVLAFLTVIDHVAAELSGTRSSVQADNPEGRGGKFVDYLVRGTREEAMEEPDPEFREKIHRRLVTWKQKIANNNNIGLAALQPWTDLVRYHELMEAYHHDLDEWKNERDNYVNIRMGAYRPRPRLTPPERTETVPIIDLTSPSPVAQFRHTTEDDSVSVDSGDRESVGSGCYEDDQQMKVGQEEYDSVHSFSSMSSAGMKIGGREASTETPPRGYRSLVVGRSAKSGGHGGYGSAIRNGHRRPTTPKYDHPPPTTLKQPVAGRESSAARVGRRSGVEGTKSNDAGKRRKQPPISTMAMSDATAKRRKQPPISAMAGVSLPPSPGIASPESSNPTRRRPVSSRQHSVSLPQHQEQEVSTQRGVAQDMGEQSSPTRRRPVSSRQHSDSSPQHQEQEVSTQRGVAQDMGEQSSPTRRRPVSSRQHSDSSPQHQEQEVSTQRGVAQDMGEQSSPTRWRPVSSRQHSDSSPQHQEQEVSTQRGIAQDMGEQSRTARKRHEEPASRPALDNPYSAKKRPRRNVKNNPEPEAPPTKQELLSSILCSADFPFQLEQNYVLEHQEGVLAFLVVIEHIAEKFSGKATGVTADDPEGQGGRFVEYLIRGTRESAMEVPDHKFRRKIHGKLMAWKQQISSGSRIGLSAMHPWRMLVQHYEYMETYEQAVEEWRNEMENYVQLKMQSYRPRPKMRSPDRANPVPIIDRTGPSPVARWQRLTVDEGYGSESETSVSYFGTSQPRKKKKETELVVGGEEGDSDHSFSSMSFTGMKVGDGNKNASGDTPPRDYGYLEDNRPNKRGSPGTEEVNDGGCGSSEDETASEKRSDRAVAKRHGNQRRPTTPTQLVRGRPATRGTSTTKVGKQKAKEVNDGECGSSEDETASGRRSDREAAKHHGNQRWPTTPKQPVRGRPATRGTSATKVGKQKAELDEAAHAVATPKRKQPPEATMADVASPQDTVNTMPDSSNSKRRCLGSSQPKKHSTVAEQKQPPVSTNWATRSTVEKKRNSAAMNPDDRTSSTKTTLPPWPASENESVKDLRKKKQKGASPESLTVKEKAKKLLITYDEPESPIKQEASEEKMVQNDDASKNGVGPPFLVKSGNGQDLKDIESNEPKLLDGGSNEVTPTAALKQSVSVMQPKQYSNSHHANRGKKLRQQGYSFSSVGLSTYEDSPGAEPVGGGNSLTVSVLPVEDDLQPTSNSDVTDNPETIQPVQDPTADSLVVNATLVDKEEERTRVLQEASWAHATPLEEGIETRSRVWMFVAGLVILLAIAIGVAFGVRGRSDGNAVDATPSLETAHGEKPTFELTSQAAITKISNGEKINFSYLLKGHYQPFLLEEIQGGDIISCAMEGESGDADLFLRFGEEPFLGNNFVDSAANACHSSSATAMKTCENILASSDALLYVAIITYTEVFQLTLQCNITSADETVLPSPTETPDGLQAFCDHIQGVYDGYPCFCIESEAIVGITCDLGPIEPYSQHYLAFWYDTARNSGFYAFECFCRSSFCGDADAFCLGVSLVVPECYVTLKVGSEVAPACLSECSTCNNGEAYGANVDACDDFTIPFNQGCYVTRILGEVSPTFVPG</sequence>
<feature type="compositionally biased region" description="Polar residues" evidence="1">
    <location>
        <begin position="431"/>
        <end position="452"/>
    </location>
</feature>
<accession>A0A9K3Q1L6</accession>
<feature type="region of interest" description="Disordered" evidence="1">
    <location>
        <begin position="1"/>
        <end position="63"/>
    </location>
</feature>
<comment type="caution">
    <text evidence="3">The sequence shown here is derived from an EMBL/GenBank/DDBJ whole genome shotgun (WGS) entry which is preliminary data.</text>
</comment>
<name>A0A9K3Q1L6_9STRA</name>
<gene>
    <name evidence="3" type="ORF">IV203_030274</name>
</gene>
<keyword evidence="2" id="KW-1133">Transmembrane helix</keyword>
<evidence type="ECO:0000313" key="3">
    <source>
        <dbReference type="EMBL" id="KAG7367603.1"/>
    </source>
</evidence>
<feature type="compositionally biased region" description="Basic and acidic residues" evidence="1">
    <location>
        <begin position="961"/>
        <end position="972"/>
    </location>
</feature>
<feature type="compositionally biased region" description="Polar residues" evidence="1">
    <location>
        <begin position="1034"/>
        <end position="1045"/>
    </location>
</feature>